<dbReference type="EMBL" id="JAGPNK010000012">
    <property type="protein sequence ID" value="KAH7310772.1"/>
    <property type="molecule type" value="Genomic_DNA"/>
</dbReference>
<dbReference type="SUPFAM" id="SSF53474">
    <property type="entry name" value="alpha/beta-Hydrolases"/>
    <property type="match status" value="1"/>
</dbReference>
<proteinExistence type="inferred from homology"/>
<evidence type="ECO:0000256" key="1">
    <source>
        <dbReference type="ARBA" id="ARBA00022801"/>
    </source>
</evidence>
<comment type="caution">
    <text evidence="4">The sequence shown here is derived from an EMBL/GenBank/DDBJ whole genome shotgun (WGS) entry which is preliminary data.</text>
</comment>
<dbReference type="InterPro" id="IPR029058">
    <property type="entry name" value="AB_hydrolase_fold"/>
</dbReference>
<dbReference type="InterPro" id="IPR000073">
    <property type="entry name" value="AB_hydrolase_1"/>
</dbReference>
<evidence type="ECO:0000313" key="5">
    <source>
        <dbReference type="Proteomes" id="UP000813444"/>
    </source>
</evidence>
<keyword evidence="1 4" id="KW-0378">Hydrolase</keyword>
<protein>
    <submittedName>
        <fullName evidence="4">Alpha/Beta hydrolase protein</fullName>
    </submittedName>
</protein>
<dbReference type="OrthoDB" id="284184at2759"/>
<evidence type="ECO:0000313" key="4">
    <source>
        <dbReference type="EMBL" id="KAH7310772.1"/>
    </source>
</evidence>
<accession>A0A8K0WMF8</accession>
<gene>
    <name evidence="4" type="ORF">B0I35DRAFT_453112</name>
</gene>
<evidence type="ECO:0000259" key="3">
    <source>
        <dbReference type="Pfam" id="PF00561"/>
    </source>
</evidence>
<keyword evidence="5" id="KW-1185">Reference proteome</keyword>
<sequence length="336" mass="37750">MICTYAGGNGLGNMMRGFFTTADGSRYAYNFHPPQGANQTFFFLHGYPSFRRDWDRQVAALTAEGFGTIAPDLLGYGASDKPIDPLAYNGKRLAGHWNELLLHIGIEKVIGVGHDAGATVLSRVLVYHQERFEGVVFLNVGYRAPGGFIDVDAINAAGLAQNGYMSFGYWYFLWRYDTPTIIRNHLDSFWHLAWPVNTSVWPVHMSQLGAARAWITADTITPEPAYMDAWYKEEWKAWMSLPNATESTLQFYRGNLIGVDAEDDAELTAEDWMLHVPVLTIGGLNDTTSRPEFMRGTEDWSAAGYRHENLEGGHWLAHERTTEVNELLLGFARNGR</sequence>
<organism evidence="4 5">
    <name type="scientific">Stachybotrys elegans</name>
    <dbReference type="NCBI Taxonomy" id="80388"/>
    <lineage>
        <taxon>Eukaryota</taxon>
        <taxon>Fungi</taxon>
        <taxon>Dikarya</taxon>
        <taxon>Ascomycota</taxon>
        <taxon>Pezizomycotina</taxon>
        <taxon>Sordariomycetes</taxon>
        <taxon>Hypocreomycetidae</taxon>
        <taxon>Hypocreales</taxon>
        <taxon>Stachybotryaceae</taxon>
        <taxon>Stachybotrys</taxon>
    </lineage>
</organism>
<dbReference type="PRINTS" id="PR00412">
    <property type="entry name" value="EPOXHYDRLASE"/>
</dbReference>
<comment type="similarity">
    <text evidence="2">Belongs to the AB hydrolase superfamily. Epoxide hydrolase family.</text>
</comment>
<reference evidence="4" key="1">
    <citation type="journal article" date="2021" name="Nat. Commun.">
        <title>Genetic determinants of endophytism in the Arabidopsis root mycobiome.</title>
        <authorList>
            <person name="Mesny F."/>
            <person name="Miyauchi S."/>
            <person name="Thiergart T."/>
            <person name="Pickel B."/>
            <person name="Atanasova L."/>
            <person name="Karlsson M."/>
            <person name="Huettel B."/>
            <person name="Barry K.W."/>
            <person name="Haridas S."/>
            <person name="Chen C."/>
            <person name="Bauer D."/>
            <person name="Andreopoulos W."/>
            <person name="Pangilinan J."/>
            <person name="LaButti K."/>
            <person name="Riley R."/>
            <person name="Lipzen A."/>
            <person name="Clum A."/>
            <person name="Drula E."/>
            <person name="Henrissat B."/>
            <person name="Kohler A."/>
            <person name="Grigoriev I.V."/>
            <person name="Martin F.M."/>
            <person name="Hacquard S."/>
        </authorList>
    </citation>
    <scope>NUCLEOTIDE SEQUENCE</scope>
    <source>
        <strain evidence="4">MPI-CAGE-CH-0235</strain>
    </source>
</reference>
<dbReference type="AlphaFoldDB" id="A0A8K0WMF8"/>
<dbReference type="Proteomes" id="UP000813444">
    <property type="component" value="Unassembled WGS sequence"/>
</dbReference>
<evidence type="ECO:0000256" key="2">
    <source>
        <dbReference type="ARBA" id="ARBA00038334"/>
    </source>
</evidence>
<name>A0A8K0WMF8_9HYPO</name>
<dbReference type="Gene3D" id="3.40.50.1820">
    <property type="entry name" value="alpha/beta hydrolase"/>
    <property type="match status" value="1"/>
</dbReference>
<dbReference type="PANTHER" id="PTHR43329">
    <property type="entry name" value="EPOXIDE HYDROLASE"/>
    <property type="match status" value="1"/>
</dbReference>
<dbReference type="Pfam" id="PF00561">
    <property type="entry name" value="Abhydrolase_1"/>
    <property type="match status" value="1"/>
</dbReference>
<dbReference type="GO" id="GO:0016787">
    <property type="term" value="F:hydrolase activity"/>
    <property type="evidence" value="ECO:0007669"/>
    <property type="project" value="UniProtKB-KW"/>
</dbReference>
<dbReference type="InterPro" id="IPR000639">
    <property type="entry name" value="Epox_hydrolase-like"/>
</dbReference>
<feature type="domain" description="AB hydrolase-1" evidence="3">
    <location>
        <begin position="40"/>
        <end position="140"/>
    </location>
</feature>